<dbReference type="InterPro" id="IPR001507">
    <property type="entry name" value="ZP_dom"/>
</dbReference>
<feature type="region of interest" description="Disordered" evidence="8">
    <location>
        <begin position="787"/>
        <end position="836"/>
    </location>
</feature>
<feature type="region of interest" description="Disordered" evidence="8">
    <location>
        <begin position="445"/>
        <end position="471"/>
    </location>
</feature>
<organism evidence="11 12">
    <name type="scientific">Diploscapter pachys</name>
    <dbReference type="NCBI Taxonomy" id="2018661"/>
    <lineage>
        <taxon>Eukaryota</taxon>
        <taxon>Metazoa</taxon>
        <taxon>Ecdysozoa</taxon>
        <taxon>Nematoda</taxon>
        <taxon>Chromadorea</taxon>
        <taxon>Rhabditida</taxon>
        <taxon>Rhabditina</taxon>
        <taxon>Rhabditomorpha</taxon>
        <taxon>Rhabditoidea</taxon>
        <taxon>Rhabditidae</taxon>
        <taxon>Diploscapter</taxon>
    </lineage>
</organism>
<evidence type="ECO:0000256" key="1">
    <source>
        <dbReference type="ARBA" id="ARBA00004251"/>
    </source>
</evidence>
<keyword evidence="12" id="KW-1185">Reference proteome</keyword>
<dbReference type="GO" id="GO:0005886">
    <property type="term" value="C:plasma membrane"/>
    <property type="evidence" value="ECO:0007669"/>
    <property type="project" value="UniProtKB-SubCell"/>
</dbReference>
<keyword evidence="3" id="KW-1003">Cell membrane</keyword>
<dbReference type="Pfam" id="PF03676">
    <property type="entry name" value="PHAF1"/>
    <property type="match status" value="1"/>
</dbReference>
<feature type="transmembrane region" description="Helical" evidence="9">
    <location>
        <begin position="575"/>
        <end position="596"/>
    </location>
</feature>
<dbReference type="STRING" id="2018661.A0A2A2K166"/>
<feature type="transmembrane region" description="Helical" evidence="9">
    <location>
        <begin position="760"/>
        <end position="779"/>
    </location>
</feature>
<dbReference type="Proteomes" id="UP000218231">
    <property type="component" value="Unassembled WGS sequence"/>
</dbReference>
<comment type="subcellular location">
    <subcellularLocation>
        <location evidence="1">Cell membrane</location>
        <topology evidence="1">Single-pass type I membrane protein</topology>
    </subcellularLocation>
</comment>
<dbReference type="InterPro" id="IPR057475">
    <property type="entry name" value="CUT_C"/>
</dbReference>
<protein>
    <recommendedName>
        <fullName evidence="10">ZP domain-containing protein</fullName>
    </recommendedName>
</protein>
<proteinExistence type="predicted"/>
<dbReference type="InterPro" id="IPR004853">
    <property type="entry name" value="Sugar_P_trans_dom"/>
</dbReference>
<dbReference type="OrthoDB" id="3971593at2759"/>
<dbReference type="Pfam" id="PF03151">
    <property type="entry name" value="TPT"/>
    <property type="match status" value="1"/>
</dbReference>
<feature type="region of interest" description="Disordered" evidence="8">
    <location>
        <begin position="253"/>
        <end position="382"/>
    </location>
</feature>
<evidence type="ECO:0000256" key="2">
    <source>
        <dbReference type="ARBA" id="ARBA00022460"/>
    </source>
</evidence>
<sequence>MAVDKPNVECGVDSIIVHVRTERPFRGRMYVEGESDKEGCVQGTKGPSDNPKFEIPIGACNMRRQRTLHPRGIFFSFTLITSFHPFFVTGMDRAFSVRCFFLESVRSLNAAVDIGQLTTQIVEQEFPLPICNYQLKEGSEGVTLRFAQVGQKVTHVWHCDQGASWVYGILIHSCFADDGHGNKFQLVDDKGCTTDPFLLPQIEYENHGISAFTHAQVFKYADKVQLYFTCTVQLCYKHDGGCEGVTPPRCDGRHHSGMPSTIQENRSPPSPHEPMHRPWQPSSPISNEIVDSPPPPDFVRLPQHLSTSREGLRLGEERPDEDQHGESEMSEGPGREFPEPRPGILKERFVTLPQRIDLPQVPLKDSPLNETETDTSDSPNDVIGQYTSAGPTIGSTDGKLNSNTTAGPIILNRKTTGSLVNDKKDLETDVSVDVIVLPEMEKDGKGKRRAIPAEIDDSQASPDDRFEAESNRQSTTRIKMLRIFAMAMLYYPLSIGLTFYQKWFIKKYQLPLMVATGHYIVKYLAAILIRWIYEKCYTKRVRVTWKDQLRWLAPIGICASLDIGLSNWALQYITISLYTMGKSTSILFIVAFSLFLKLERWRPVLGLEACLIAAGLYLFTWRAAQFDVIGLLLVELASASTGIRWTFSQLVMQREDHAVRHPLDMIIHVQPWMLIPIIPLVAFFEGHDLTYDNVTRINGEFQPLYILGLILFGGLLALSMELSEYLLLVNTSGITLNIFGLVKEVATLLMAHFFNNDQFTRVNVLGLALCLTGMSLHAFSRRRQRSRSALSPHEDRRNLLKTSEEEDESSPNSIDHVCSPIDTNSDNKTAEKGCTKSMSRPTSLVANYEPQEFEVIPDLGLRNDRVDFLLGTPINQVIALIRQTRSFQGIDLYYSRKDPYEKDVCIYLKNDGIRLYFEPLMQLLRLIEVDDLSRIILRYQGNVFSEPRAEVTMEQVGKYFGSTHPGAYDEKQRMYVQNWRGLSFCFPTDPCGNVEIAPGFGPNLRSLKFDSSSQPRLTRMYIFKGASLNKTEPVEMPLACYCGQNRTQLVELIRKDEQILGVRISFITQTDESPAKDDTELELVDLVKEIRFGDPVSSVLLALGAPSKVYYKSEDKMSIHEYSSKKRFCLQNVPHFFFNYLSMGIDVLFDFVTKQVIKIVLHTNLPGHYDFGIYNRCELSLKINDNAPPITTRTRQAEASECLLDPMVATSQEPIYIYRNSEDNPFNSCFCYGTNQVVIEFVENRNIATVTLYDADL</sequence>
<dbReference type="InterPro" id="IPR051962">
    <property type="entry name" value="Cuticlin"/>
</dbReference>
<keyword evidence="6 9" id="KW-1133">Transmembrane helix</keyword>
<dbReference type="Pfam" id="PF25301">
    <property type="entry name" value="CUT_C"/>
    <property type="match status" value="1"/>
</dbReference>
<keyword evidence="2" id="KW-0193">Cuticle</keyword>
<dbReference type="PANTHER" id="PTHR22907:SF26">
    <property type="entry name" value="ZP DOMAIN-CONTAINING PROTEIN"/>
    <property type="match status" value="1"/>
</dbReference>
<keyword evidence="5" id="KW-0732">Signal</keyword>
<feature type="transmembrane region" description="Helical" evidence="9">
    <location>
        <begin position="704"/>
        <end position="722"/>
    </location>
</feature>
<feature type="compositionally biased region" description="Polar residues" evidence="8">
    <location>
        <begin position="258"/>
        <end position="267"/>
    </location>
</feature>
<feature type="transmembrane region" description="Helical" evidence="9">
    <location>
        <begin position="480"/>
        <end position="500"/>
    </location>
</feature>
<dbReference type="SUPFAM" id="SSF103481">
    <property type="entry name" value="Multidrug resistance efflux transporter EmrE"/>
    <property type="match status" value="1"/>
</dbReference>
<keyword evidence="4 9" id="KW-0812">Transmembrane</keyword>
<evidence type="ECO:0000256" key="3">
    <source>
        <dbReference type="ARBA" id="ARBA00022475"/>
    </source>
</evidence>
<evidence type="ECO:0000313" key="12">
    <source>
        <dbReference type="Proteomes" id="UP000218231"/>
    </source>
</evidence>
<dbReference type="Pfam" id="PF25057">
    <property type="entry name" value="CUT_N"/>
    <property type="match status" value="1"/>
</dbReference>
<feature type="transmembrane region" description="Helical" evidence="9">
    <location>
        <begin position="512"/>
        <end position="531"/>
    </location>
</feature>
<evidence type="ECO:0000313" key="11">
    <source>
        <dbReference type="EMBL" id="PAV67529.1"/>
    </source>
</evidence>
<dbReference type="EMBL" id="LIAE01009913">
    <property type="protein sequence ID" value="PAV67529.1"/>
    <property type="molecule type" value="Genomic_DNA"/>
</dbReference>
<dbReference type="InterPro" id="IPR005373">
    <property type="entry name" value="PHAF1"/>
</dbReference>
<evidence type="ECO:0000256" key="6">
    <source>
        <dbReference type="ARBA" id="ARBA00022989"/>
    </source>
</evidence>
<evidence type="ECO:0000256" key="9">
    <source>
        <dbReference type="SAM" id="Phobius"/>
    </source>
</evidence>
<feature type="domain" description="ZP" evidence="10">
    <location>
        <begin position="9"/>
        <end position="249"/>
    </location>
</feature>
<dbReference type="InterPro" id="IPR037185">
    <property type="entry name" value="EmrE-like"/>
</dbReference>
<feature type="transmembrane region" description="Helical" evidence="9">
    <location>
        <begin position="603"/>
        <end position="622"/>
    </location>
</feature>
<dbReference type="InterPro" id="IPR056953">
    <property type="entry name" value="CUT_N"/>
</dbReference>
<evidence type="ECO:0000256" key="4">
    <source>
        <dbReference type="ARBA" id="ARBA00022692"/>
    </source>
</evidence>
<dbReference type="PROSITE" id="PS51034">
    <property type="entry name" value="ZP_2"/>
    <property type="match status" value="1"/>
</dbReference>
<evidence type="ECO:0000259" key="10">
    <source>
        <dbReference type="PROSITE" id="PS51034"/>
    </source>
</evidence>
<evidence type="ECO:0000256" key="5">
    <source>
        <dbReference type="ARBA" id="ARBA00022729"/>
    </source>
</evidence>
<name>A0A2A2K166_9BILA</name>
<keyword evidence="7 9" id="KW-0472">Membrane</keyword>
<gene>
    <name evidence="11" type="ORF">WR25_06688</name>
</gene>
<dbReference type="SMART" id="SM00241">
    <property type="entry name" value="ZP"/>
    <property type="match status" value="1"/>
</dbReference>
<feature type="compositionally biased region" description="Basic and acidic residues" evidence="8">
    <location>
        <begin position="310"/>
        <end position="349"/>
    </location>
</feature>
<dbReference type="AlphaFoldDB" id="A0A2A2K166"/>
<dbReference type="GO" id="GO:0042302">
    <property type="term" value="F:structural constituent of cuticle"/>
    <property type="evidence" value="ECO:0007669"/>
    <property type="project" value="UniProtKB-KW"/>
</dbReference>
<dbReference type="PANTHER" id="PTHR22907">
    <property type="entry name" value="GH04558P"/>
    <property type="match status" value="1"/>
</dbReference>
<feature type="transmembrane region" description="Helical" evidence="9">
    <location>
        <begin position="667"/>
        <end position="684"/>
    </location>
</feature>
<feature type="transmembrane region" description="Helical" evidence="9">
    <location>
        <begin position="734"/>
        <end position="754"/>
    </location>
</feature>
<comment type="caution">
    <text evidence="11">The sequence shown here is derived from an EMBL/GenBank/DDBJ whole genome shotgun (WGS) entry which is preliminary data.</text>
</comment>
<accession>A0A2A2K166</accession>
<evidence type="ECO:0000256" key="7">
    <source>
        <dbReference type="ARBA" id="ARBA00023136"/>
    </source>
</evidence>
<reference evidence="11 12" key="1">
    <citation type="journal article" date="2017" name="Curr. Biol.">
        <title>Genome architecture and evolution of a unichromosomal asexual nematode.</title>
        <authorList>
            <person name="Fradin H."/>
            <person name="Zegar C."/>
            <person name="Gutwein M."/>
            <person name="Lucas J."/>
            <person name="Kovtun M."/>
            <person name="Corcoran D."/>
            <person name="Baugh L.R."/>
            <person name="Kiontke K."/>
            <person name="Gunsalus K."/>
            <person name="Fitch D.H."/>
            <person name="Piano F."/>
        </authorList>
    </citation>
    <scope>NUCLEOTIDE SEQUENCE [LARGE SCALE GENOMIC DNA]</scope>
    <source>
        <strain evidence="11">PF1309</strain>
    </source>
</reference>
<evidence type="ECO:0000256" key="8">
    <source>
        <dbReference type="SAM" id="MobiDB-lite"/>
    </source>
</evidence>